<dbReference type="RefSeq" id="WP_160146714.1">
    <property type="nucleotide sequence ID" value="NZ_CP178397.1"/>
</dbReference>
<reference evidence="2 3" key="1">
    <citation type="submission" date="2016-10" db="EMBL/GenBank/DDBJ databases">
        <authorList>
            <person name="Varghese N."/>
            <person name="Submissions S."/>
        </authorList>
    </citation>
    <scope>NUCLEOTIDE SEQUENCE [LARGE SCALE GENOMIC DNA]</scope>
    <source>
        <strain evidence="2 3">S7-754</strain>
    </source>
</reference>
<evidence type="ECO:0000313" key="2">
    <source>
        <dbReference type="EMBL" id="SDE69021.1"/>
    </source>
</evidence>
<organism evidence="2 3">
    <name type="scientific">Sphingomonas carotinifaciens</name>
    <dbReference type="NCBI Taxonomy" id="1166323"/>
    <lineage>
        <taxon>Bacteria</taxon>
        <taxon>Pseudomonadati</taxon>
        <taxon>Pseudomonadota</taxon>
        <taxon>Alphaproteobacteria</taxon>
        <taxon>Sphingomonadales</taxon>
        <taxon>Sphingomonadaceae</taxon>
        <taxon>Sphingomonas</taxon>
    </lineage>
</organism>
<protein>
    <submittedName>
        <fullName evidence="2">Uncharacterized protein</fullName>
    </submittedName>
</protein>
<name>A0A1G7EZC5_9SPHN</name>
<dbReference type="EMBL" id="FNBI01000001">
    <property type="protein sequence ID" value="SDE69021.1"/>
    <property type="molecule type" value="Genomic_DNA"/>
</dbReference>
<reference evidence="1 4" key="2">
    <citation type="submission" date="2019-12" db="EMBL/GenBank/DDBJ databases">
        <authorList>
            <person name="Zheng J."/>
        </authorList>
    </citation>
    <scope>NUCLEOTIDE SEQUENCE [LARGE SCALE GENOMIC DNA]</scope>
    <source>
        <strain evidence="1 4">DSM 27347</strain>
    </source>
</reference>
<accession>A0A1G7EZC5</accession>
<proteinExistence type="predicted"/>
<evidence type="ECO:0000313" key="1">
    <source>
        <dbReference type="EMBL" id="MWC45205.1"/>
    </source>
</evidence>
<gene>
    <name evidence="1" type="ORF">GQR91_16440</name>
    <name evidence="2" type="ORF">SAMN05216557_101168</name>
</gene>
<keyword evidence="3" id="KW-1185">Reference proteome</keyword>
<evidence type="ECO:0000313" key="4">
    <source>
        <dbReference type="Proteomes" id="UP000436801"/>
    </source>
</evidence>
<evidence type="ECO:0000313" key="3">
    <source>
        <dbReference type="Proteomes" id="UP000323502"/>
    </source>
</evidence>
<dbReference type="AlphaFoldDB" id="A0A1G7EZC5"/>
<dbReference type="EMBL" id="WSUT01000005">
    <property type="protein sequence ID" value="MWC45205.1"/>
    <property type="molecule type" value="Genomic_DNA"/>
</dbReference>
<dbReference type="Proteomes" id="UP000436801">
    <property type="component" value="Unassembled WGS sequence"/>
</dbReference>
<dbReference type="Proteomes" id="UP000323502">
    <property type="component" value="Unassembled WGS sequence"/>
</dbReference>
<sequence>MATHSVPIRISDLPREERLTALYRRAAEERVRYEASRNATPSLMERLRALF</sequence>